<dbReference type="Proteomes" id="UP000029994">
    <property type="component" value="Unassembled WGS sequence"/>
</dbReference>
<evidence type="ECO:0000259" key="1">
    <source>
        <dbReference type="Pfam" id="PF05943"/>
    </source>
</evidence>
<feature type="domain" description="TssC1 N-terminal" evidence="1">
    <location>
        <begin position="69"/>
        <end position="379"/>
    </location>
</feature>
<organism evidence="3 4">
    <name type="scientific">Vibrio navarrensis</name>
    <dbReference type="NCBI Taxonomy" id="29495"/>
    <lineage>
        <taxon>Bacteria</taxon>
        <taxon>Pseudomonadati</taxon>
        <taxon>Pseudomonadota</taxon>
        <taxon>Gammaproteobacteria</taxon>
        <taxon>Vibrionales</taxon>
        <taxon>Vibrionaceae</taxon>
        <taxon>Vibrio</taxon>
    </lineage>
</organism>
<name>A0A099MH78_9VIBR</name>
<evidence type="ECO:0000259" key="2">
    <source>
        <dbReference type="Pfam" id="PF18945"/>
    </source>
</evidence>
<proteinExistence type="predicted"/>
<gene>
    <name evidence="3" type="ORF">EA26_12285</name>
</gene>
<keyword evidence="4" id="KW-1185">Reference proteome</keyword>
<protein>
    <submittedName>
        <fullName evidence="3">Type VI secretion protein</fullName>
    </submittedName>
</protein>
<dbReference type="STRING" id="29495.EA26_12285"/>
<sequence length="505" mass="57733">MVPAQIKWMNFVSAEQLTHQRATPEQPLAMSHWIDRFLDTQDINQAARYWVEFAGIKDREEFVHSILSTIEQIDAQLNQQLDEILHCKTLQDLESTWRGLHYLVEQKDRNAEEQVKIKVLACTWDELAKDATRAIEFDQSALFKLVYQNEYSMPGGEPFGLLVGDYYLGQSLGRNALDRDVSILAKLAQSAAAAFSPLIMSVKPGVFGTDHFADIASIGNIYTQFEQNEYMSWRRLRETDDVRFVGLTMPNVLYRQPYCSDGSRGDRFVYNERIRDSHQDLLWGNASFCFAAVIMRAFQEYGWFTHIRGHKTGDYSQGIIQPPSMSQVSLPGKGQRFKAPLNLKVTERREQELSDCGFIPLSPVAETPFISFTSNISLHKAQSFLAKGANVNARLSSMLQYTLCVSRIAHYIKVMGRDRIGSYQDAQSIERDFQTWLHKYTTASDEASDELRAKYPLNEARIKVTEKLGSPGNYYSVIHLRPHFQLDQMVSSIKLITELSPEHIL</sequence>
<dbReference type="Pfam" id="PF18945">
    <property type="entry name" value="VipB_2"/>
    <property type="match status" value="1"/>
</dbReference>
<feature type="domain" description="TssC1 C-terminal" evidence="2">
    <location>
        <begin position="389"/>
        <end position="499"/>
    </location>
</feature>
<dbReference type="InterPro" id="IPR044031">
    <property type="entry name" value="TssC1_N"/>
</dbReference>
<reference evidence="3 4" key="1">
    <citation type="submission" date="2014-04" db="EMBL/GenBank/DDBJ databases">
        <title>Genome sequencing of Vibrio navarrensis strains.</title>
        <authorList>
            <person name="Gladney L.M."/>
            <person name="Katz L.S."/>
            <person name="Marino-Ramirez L."/>
            <person name="Jordan I.K."/>
        </authorList>
    </citation>
    <scope>NUCLEOTIDE SEQUENCE [LARGE SCALE GENOMIC DNA]</scope>
    <source>
        <strain evidence="3 4">ATCC 51183</strain>
    </source>
</reference>
<dbReference type="InterPro" id="IPR010269">
    <property type="entry name" value="T6SS_TssC-like"/>
</dbReference>
<dbReference type="NCBIfam" id="TIGR03355">
    <property type="entry name" value="VI_chp_2"/>
    <property type="match status" value="1"/>
</dbReference>
<evidence type="ECO:0000313" key="3">
    <source>
        <dbReference type="EMBL" id="KGK12047.1"/>
    </source>
</evidence>
<dbReference type="InterPro" id="IPR044032">
    <property type="entry name" value="TssC1_C"/>
</dbReference>
<dbReference type="AlphaFoldDB" id="A0A099MH78"/>
<dbReference type="PANTHER" id="PTHR35565:SF3">
    <property type="entry name" value="TYPE VI SECRETION SYSTEM SHEATH PROTEIN TSSC1"/>
    <property type="match status" value="1"/>
</dbReference>
<evidence type="ECO:0000313" key="4">
    <source>
        <dbReference type="Proteomes" id="UP000029994"/>
    </source>
</evidence>
<dbReference type="EMBL" id="JMCG01000001">
    <property type="protein sequence ID" value="KGK12047.1"/>
    <property type="molecule type" value="Genomic_DNA"/>
</dbReference>
<dbReference type="Pfam" id="PF05943">
    <property type="entry name" value="VipB"/>
    <property type="match status" value="1"/>
</dbReference>
<dbReference type="PANTHER" id="PTHR35565">
    <property type="entry name" value="CYTOPLASMIC PROTEIN-RELATED"/>
    <property type="match status" value="1"/>
</dbReference>
<comment type="caution">
    <text evidence="3">The sequence shown here is derived from an EMBL/GenBank/DDBJ whole genome shotgun (WGS) entry which is preliminary data.</text>
</comment>
<dbReference type="eggNOG" id="COG3517">
    <property type="taxonomic scope" value="Bacteria"/>
</dbReference>
<accession>A0A099MH78</accession>